<evidence type="ECO:0000256" key="17">
    <source>
        <dbReference type="ARBA" id="ARBA00023264"/>
    </source>
</evidence>
<evidence type="ECO:0000313" key="25">
    <source>
        <dbReference type="EMBL" id="OBU78355.1"/>
    </source>
</evidence>
<evidence type="ECO:0000256" key="10">
    <source>
        <dbReference type="ARBA" id="ARBA00022679"/>
    </source>
</evidence>
<evidence type="ECO:0000256" key="13">
    <source>
        <dbReference type="ARBA" id="ARBA00022989"/>
    </source>
</evidence>
<evidence type="ECO:0000256" key="9">
    <source>
        <dbReference type="ARBA" id="ARBA00022516"/>
    </source>
</evidence>
<keyword evidence="12 25" id="KW-0548">Nucleotidyltransferase</keyword>
<dbReference type="PANTHER" id="PTHR46382:SF1">
    <property type="entry name" value="PHOSPHATIDATE CYTIDYLYLTRANSFERASE"/>
    <property type="match status" value="1"/>
</dbReference>
<keyword evidence="16" id="KW-0594">Phospholipid biosynthesis</keyword>
<evidence type="ECO:0000256" key="7">
    <source>
        <dbReference type="ARBA" id="ARBA00019373"/>
    </source>
</evidence>
<feature type="transmembrane region" description="Helical" evidence="24">
    <location>
        <begin position="176"/>
        <end position="198"/>
    </location>
</feature>
<dbReference type="AlphaFoldDB" id="A0AB36DRX8"/>
<evidence type="ECO:0000256" key="15">
    <source>
        <dbReference type="ARBA" id="ARBA00023136"/>
    </source>
</evidence>
<keyword evidence="14" id="KW-0443">Lipid metabolism</keyword>
<keyword evidence="17" id="KW-1208">Phospholipid metabolism</keyword>
<feature type="transmembrane region" description="Helical" evidence="24">
    <location>
        <begin position="63"/>
        <end position="83"/>
    </location>
</feature>
<comment type="pathway">
    <text evidence="4">Lipid metabolism.</text>
</comment>
<evidence type="ECO:0000256" key="4">
    <source>
        <dbReference type="ARBA" id="ARBA00005189"/>
    </source>
</evidence>
<evidence type="ECO:0000256" key="12">
    <source>
        <dbReference type="ARBA" id="ARBA00022695"/>
    </source>
</evidence>
<evidence type="ECO:0000256" key="14">
    <source>
        <dbReference type="ARBA" id="ARBA00023098"/>
    </source>
</evidence>
<dbReference type="EC" id="2.7.7.41" evidence="6"/>
<evidence type="ECO:0000256" key="3">
    <source>
        <dbReference type="ARBA" id="ARBA00005119"/>
    </source>
</evidence>
<dbReference type="GO" id="GO:0004605">
    <property type="term" value="F:phosphatidate cytidylyltransferase activity"/>
    <property type="evidence" value="ECO:0007669"/>
    <property type="project" value="UniProtKB-EC"/>
</dbReference>
<evidence type="ECO:0000256" key="22">
    <source>
        <dbReference type="ARBA" id="ARBA00032743"/>
    </source>
</evidence>
<keyword evidence="15 24" id="KW-0472">Membrane</keyword>
<evidence type="ECO:0000256" key="23">
    <source>
        <dbReference type="ARBA" id="ARBA00033406"/>
    </source>
</evidence>
<comment type="caution">
    <text evidence="25">The sequence shown here is derived from an EMBL/GenBank/DDBJ whole genome shotgun (WGS) entry which is preliminary data.</text>
</comment>
<comment type="catalytic activity">
    <reaction evidence="1">
        <text>a 1,2-diacyl-sn-glycero-3-phosphate + CTP + H(+) = a CDP-1,2-diacyl-sn-glycerol + diphosphate</text>
        <dbReference type="Rhea" id="RHEA:16229"/>
        <dbReference type="ChEBI" id="CHEBI:15378"/>
        <dbReference type="ChEBI" id="CHEBI:33019"/>
        <dbReference type="ChEBI" id="CHEBI:37563"/>
        <dbReference type="ChEBI" id="CHEBI:58332"/>
        <dbReference type="ChEBI" id="CHEBI:58608"/>
        <dbReference type="EC" id="2.7.7.41"/>
    </reaction>
</comment>
<evidence type="ECO:0000256" key="1">
    <source>
        <dbReference type="ARBA" id="ARBA00001698"/>
    </source>
</evidence>
<evidence type="ECO:0000313" key="26">
    <source>
        <dbReference type="Proteomes" id="UP000092188"/>
    </source>
</evidence>
<evidence type="ECO:0000256" key="5">
    <source>
        <dbReference type="ARBA" id="ARBA00010185"/>
    </source>
</evidence>
<feature type="transmembrane region" description="Helical" evidence="24">
    <location>
        <begin position="354"/>
        <end position="374"/>
    </location>
</feature>
<feature type="transmembrane region" description="Helical" evidence="24">
    <location>
        <begin position="244"/>
        <end position="268"/>
    </location>
</feature>
<gene>
    <name evidence="25" type="ORF">BAY36_02710</name>
</gene>
<evidence type="ECO:0000256" key="20">
    <source>
        <dbReference type="ARBA" id="ARBA00032253"/>
    </source>
</evidence>
<reference evidence="25 26" key="1">
    <citation type="submission" date="2016-06" db="EMBL/GenBank/DDBJ databases">
        <authorList>
            <person name="Ricketts C."/>
            <person name="Pickler L."/>
            <person name="Maurer J."/>
            <person name="Ayyampalayam S."/>
            <person name="Garcia M."/>
            <person name="Ferguson-Noel N.M."/>
        </authorList>
    </citation>
    <scope>NUCLEOTIDE SEQUENCE [LARGE SCALE GENOMIC DNA]</scope>
    <source>
        <strain evidence="25 26">K6356</strain>
    </source>
</reference>
<dbReference type="Pfam" id="PF01148">
    <property type="entry name" value="CTP_transf_1"/>
    <property type="match status" value="1"/>
</dbReference>
<evidence type="ECO:0000256" key="6">
    <source>
        <dbReference type="ARBA" id="ARBA00012487"/>
    </source>
</evidence>
<evidence type="ECO:0000256" key="16">
    <source>
        <dbReference type="ARBA" id="ARBA00023209"/>
    </source>
</evidence>
<feature type="transmembrane region" description="Helical" evidence="24">
    <location>
        <begin position="304"/>
        <end position="328"/>
    </location>
</feature>
<evidence type="ECO:0000256" key="24">
    <source>
        <dbReference type="SAM" id="Phobius"/>
    </source>
</evidence>
<keyword evidence="11 24" id="KW-0812">Transmembrane</keyword>
<dbReference type="GO" id="GO:0016024">
    <property type="term" value="P:CDP-diacylglycerol biosynthetic process"/>
    <property type="evidence" value="ECO:0007669"/>
    <property type="project" value="TreeGrafter"/>
</dbReference>
<name>A0AB36DRX8_MYCGL</name>
<evidence type="ECO:0000256" key="18">
    <source>
        <dbReference type="ARBA" id="ARBA00029893"/>
    </source>
</evidence>
<dbReference type="GO" id="GO:0005886">
    <property type="term" value="C:plasma membrane"/>
    <property type="evidence" value="ECO:0007669"/>
    <property type="project" value="UniProtKB-SubCell"/>
</dbReference>
<dbReference type="PANTHER" id="PTHR46382">
    <property type="entry name" value="PHOSPHATIDATE CYTIDYLYLTRANSFERASE"/>
    <property type="match status" value="1"/>
</dbReference>
<dbReference type="EMBL" id="MAGQ01000010">
    <property type="protein sequence ID" value="OBU78355.1"/>
    <property type="molecule type" value="Genomic_DNA"/>
</dbReference>
<accession>A0AB36DRX8</accession>
<comment type="similarity">
    <text evidence="5">Belongs to the CDS family.</text>
</comment>
<keyword evidence="8" id="KW-1003">Cell membrane</keyword>
<evidence type="ECO:0000256" key="11">
    <source>
        <dbReference type="ARBA" id="ARBA00022692"/>
    </source>
</evidence>
<keyword evidence="10" id="KW-0808">Transferase</keyword>
<sequence length="375" mass="43097">MRIGTQLKDKQPTKNGRLVSTIVIVGVYLLLFIFNSLSDFFNNWSPLRPIVNQDQLVDTLVNASVRTLFSAIVLLIISTVFFLGLKEIANLFFQQNKWTKRAFVLLNSTYFLVSNLVNIVLIQFSIVKPELTLIVYHDKFSNNMIFLIIVGTILLLNLMINPIFLKLNQRLNKINLLHLFGLSIIFSLGFYGINYVLLNKGWTTFLYLIGIIVMIDSFAYIYGKRFGKIKMVPEISPNKTWAGAIYGIITTIFLMVVVSILYAIPIIIGMVTKSNQPLEVIDPHNLLVNIYYITFYQKTNNFIIFWWVFCGFAILVLATIAILGDLYFSYVKRQYQIKDYSNVLRGHGGILDRFDGFCFVFIAFIVYQIIISSVR</sequence>
<organism evidence="25 26">
    <name type="scientific">Mycoplasmoides gallisepticum</name>
    <name type="common">Mycoplasma gallisepticum</name>
    <dbReference type="NCBI Taxonomy" id="2096"/>
    <lineage>
        <taxon>Bacteria</taxon>
        <taxon>Bacillati</taxon>
        <taxon>Mycoplasmatota</taxon>
        <taxon>Mycoplasmoidales</taxon>
        <taxon>Mycoplasmoidaceae</taxon>
        <taxon>Mycoplasmoides</taxon>
    </lineage>
</organism>
<protein>
    <recommendedName>
        <fullName evidence="7">Phosphatidate cytidylyltransferase</fullName>
        <ecNumber evidence="6">2.7.7.41</ecNumber>
    </recommendedName>
    <alternativeName>
        <fullName evidence="20">CDP-DAG synthase</fullName>
    </alternativeName>
    <alternativeName>
        <fullName evidence="22">CDP-DG synthase</fullName>
    </alternativeName>
    <alternativeName>
        <fullName evidence="18">CDP-diacylglycerol synthase</fullName>
    </alternativeName>
    <alternativeName>
        <fullName evidence="21">CDP-diglyceride pyrophosphorylase</fullName>
    </alternativeName>
    <alternativeName>
        <fullName evidence="23">CDP-diglyceride synthase</fullName>
    </alternativeName>
    <alternativeName>
        <fullName evidence="19">CTP:phosphatidate cytidylyltransferase</fullName>
    </alternativeName>
</protein>
<keyword evidence="13 24" id="KW-1133">Transmembrane helix</keyword>
<dbReference type="Proteomes" id="UP000092188">
    <property type="component" value="Unassembled WGS sequence"/>
</dbReference>
<evidence type="ECO:0000256" key="8">
    <source>
        <dbReference type="ARBA" id="ARBA00022475"/>
    </source>
</evidence>
<feature type="transmembrane region" description="Helical" evidence="24">
    <location>
        <begin position="104"/>
        <end position="124"/>
    </location>
</feature>
<feature type="transmembrane region" description="Helical" evidence="24">
    <location>
        <begin position="18"/>
        <end position="37"/>
    </location>
</feature>
<keyword evidence="9" id="KW-0444">Lipid biosynthesis</keyword>
<feature type="transmembrane region" description="Helical" evidence="24">
    <location>
        <begin position="144"/>
        <end position="164"/>
    </location>
</feature>
<proteinExistence type="inferred from homology"/>
<dbReference type="RefSeq" id="WP_065165667.1">
    <property type="nucleotide sequence ID" value="NZ_CP044225.1"/>
</dbReference>
<comment type="subcellular location">
    <subcellularLocation>
        <location evidence="2">Cell membrane</location>
        <topology evidence="2">Multi-pass membrane protein</topology>
    </subcellularLocation>
</comment>
<evidence type="ECO:0000256" key="19">
    <source>
        <dbReference type="ARBA" id="ARBA00031825"/>
    </source>
</evidence>
<evidence type="ECO:0000256" key="21">
    <source>
        <dbReference type="ARBA" id="ARBA00032396"/>
    </source>
</evidence>
<comment type="pathway">
    <text evidence="3">Phospholipid metabolism; CDP-diacylglycerol biosynthesis; CDP-diacylglycerol from sn-glycerol 3-phosphate: step 3/3.</text>
</comment>
<feature type="transmembrane region" description="Helical" evidence="24">
    <location>
        <begin position="204"/>
        <end position="223"/>
    </location>
</feature>
<evidence type="ECO:0000256" key="2">
    <source>
        <dbReference type="ARBA" id="ARBA00004651"/>
    </source>
</evidence>